<accession>A0AAV4DFP4</accession>
<organism evidence="2 3">
    <name type="scientific">Plakobranchus ocellatus</name>
    <dbReference type="NCBI Taxonomy" id="259542"/>
    <lineage>
        <taxon>Eukaryota</taxon>
        <taxon>Metazoa</taxon>
        <taxon>Spiralia</taxon>
        <taxon>Lophotrochozoa</taxon>
        <taxon>Mollusca</taxon>
        <taxon>Gastropoda</taxon>
        <taxon>Heterobranchia</taxon>
        <taxon>Euthyneura</taxon>
        <taxon>Panpulmonata</taxon>
        <taxon>Sacoglossa</taxon>
        <taxon>Placobranchoidea</taxon>
        <taxon>Plakobranchidae</taxon>
        <taxon>Plakobranchus</taxon>
    </lineage>
</organism>
<feature type="compositionally biased region" description="Low complexity" evidence="1">
    <location>
        <begin position="140"/>
        <end position="164"/>
    </location>
</feature>
<reference evidence="2 3" key="1">
    <citation type="journal article" date="2021" name="Elife">
        <title>Chloroplast acquisition without the gene transfer in kleptoplastic sea slugs, Plakobranchus ocellatus.</title>
        <authorList>
            <person name="Maeda T."/>
            <person name="Takahashi S."/>
            <person name="Yoshida T."/>
            <person name="Shimamura S."/>
            <person name="Takaki Y."/>
            <person name="Nagai Y."/>
            <person name="Toyoda A."/>
            <person name="Suzuki Y."/>
            <person name="Arimoto A."/>
            <person name="Ishii H."/>
            <person name="Satoh N."/>
            <person name="Nishiyama T."/>
            <person name="Hasebe M."/>
            <person name="Maruyama T."/>
            <person name="Minagawa J."/>
            <person name="Obokata J."/>
            <person name="Shigenobu S."/>
        </authorList>
    </citation>
    <scope>NUCLEOTIDE SEQUENCE [LARGE SCALE GENOMIC DNA]</scope>
</reference>
<evidence type="ECO:0000313" key="3">
    <source>
        <dbReference type="Proteomes" id="UP000735302"/>
    </source>
</evidence>
<keyword evidence="3" id="KW-1185">Reference proteome</keyword>
<feature type="region of interest" description="Disordered" evidence="1">
    <location>
        <begin position="71"/>
        <end position="164"/>
    </location>
</feature>
<feature type="compositionally biased region" description="Basic residues" evidence="1">
    <location>
        <begin position="78"/>
        <end position="88"/>
    </location>
</feature>
<comment type="caution">
    <text evidence="2">The sequence shown here is derived from an EMBL/GenBank/DDBJ whole genome shotgun (WGS) entry which is preliminary data.</text>
</comment>
<dbReference type="Proteomes" id="UP000735302">
    <property type="component" value="Unassembled WGS sequence"/>
</dbReference>
<dbReference type="AlphaFoldDB" id="A0AAV4DFP4"/>
<evidence type="ECO:0000256" key="1">
    <source>
        <dbReference type="SAM" id="MobiDB-lite"/>
    </source>
</evidence>
<protein>
    <submittedName>
        <fullName evidence="2">Uncharacterized protein</fullName>
    </submittedName>
</protein>
<sequence>MFLKNFGFVTIFNKSMSPFKCFCHPSVKNDDRCCLYTLQPGSHSCGATTNSQRAIILFFCIPNHVTVTIDGKGSEEKKKKKKKKKKKIGFCIQQGDLRLSGPPSGQGAGGGARSRDRSQGGLTSRCATDDPRRRRRRRATITTTTTTTTTTRAAATTTTTTTEQ</sequence>
<name>A0AAV4DFP4_9GAST</name>
<proteinExistence type="predicted"/>
<evidence type="ECO:0000313" key="2">
    <source>
        <dbReference type="EMBL" id="GFO42996.1"/>
    </source>
</evidence>
<gene>
    <name evidence="2" type="ORF">PoB_006950100</name>
</gene>
<dbReference type="EMBL" id="BLXT01007848">
    <property type="protein sequence ID" value="GFO42996.1"/>
    <property type="molecule type" value="Genomic_DNA"/>
</dbReference>